<dbReference type="EMBL" id="AP017424">
    <property type="protein sequence ID" value="BAU85574.1"/>
    <property type="molecule type" value="Genomic_DNA"/>
</dbReference>
<feature type="region of interest" description="Disordered" evidence="1">
    <location>
        <begin position="1"/>
        <end position="22"/>
    </location>
</feature>
<organism evidence="3 4">
    <name type="scientific">Streptomyces laurentii</name>
    <dbReference type="NCBI Taxonomy" id="39478"/>
    <lineage>
        <taxon>Bacteria</taxon>
        <taxon>Bacillati</taxon>
        <taxon>Actinomycetota</taxon>
        <taxon>Actinomycetes</taxon>
        <taxon>Kitasatosporales</taxon>
        <taxon>Streptomycetaceae</taxon>
        <taxon>Streptomyces</taxon>
    </lineage>
</organism>
<dbReference type="InterPro" id="IPR004675">
    <property type="entry name" value="AhpD_core"/>
</dbReference>
<keyword evidence="4" id="KW-1185">Reference proteome</keyword>
<dbReference type="Gene3D" id="1.20.1290.10">
    <property type="entry name" value="AhpD-like"/>
    <property type="match status" value="1"/>
</dbReference>
<evidence type="ECO:0000313" key="3">
    <source>
        <dbReference type="EMBL" id="BAU85574.1"/>
    </source>
</evidence>
<dbReference type="GO" id="GO:0051920">
    <property type="term" value="F:peroxiredoxin activity"/>
    <property type="evidence" value="ECO:0007669"/>
    <property type="project" value="InterPro"/>
</dbReference>
<dbReference type="AlphaFoldDB" id="A0A160P3I6"/>
<evidence type="ECO:0000313" key="4">
    <source>
        <dbReference type="Proteomes" id="UP000217676"/>
    </source>
</evidence>
<dbReference type="Pfam" id="PF02627">
    <property type="entry name" value="CMD"/>
    <property type="match status" value="1"/>
</dbReference>
<reference evidence="3 4" key="1">
    <citation type="journal article" date="2016" name="Genome Announc.">
        <title>Complete Genome Sequence of Thiostrepton-Producing Streptomyces laurentii ATCC 31255.</title>
        <authorList>
            <person name="Doi K."/>
            <person name="Fujino Y."/>
            <person name="Nagayoshi Y."/>
            <person name="Ohshima T."/>
            <person name="Ogata S."/>
        </authorList>
    </citation>
    <scope>NUCLEOTIDE SEQUENCE [LARGE SCALE GENOMIC DNA]</scope>
    <source>
        <strain evidence="3 4">ATCC 31255</strain>
    </source>
</reference>
<dbReference type="InterPro" id="IPR029032">
    <property type="entry name" value="AhpD-like"/>
</dbReference>
<name>A0A160P3I6_STRLU</name>
<dbReference type="InterPro" id="IPR003779">
    <property type="entry name" value="CMD-like"/>
</dbReference>
<dbReference type="NCBIfam" id="TIGR00778">
    <property type="entry name" value="ahpD_dom"/>
    <property type="match status" value="1"/>
</dbReference>
<dbReference type="PANTHER" id="PTHR34846:SF10">
    <property type="entry name" value="CYTOPLASMIC PROTEIN"/>
    <property type="match status" value="1"/>
</dbReference>
<accession>A0A160P3I6</accession>
<dbReference type="SUPFAM" id="SSF69118">
    <property type="entry name" value="AhpD-like"/>
    <property type="match status" value="1"/>
</dbReference>
<sequence length="182" mass="20169">MTTTAPNTALPADAGDTQGTEQPAYAPEHKARLAFIQLHPDFYQAMVGLERANAKHLDPTLYELIKIRASQINHCAFCVDMHSKEALAAGETTQRIIQLSAWQEARHFYTERELAALALTEAVTVLTDGFVPDEVYAEAARHFDETELAHVIGAITTINAWNRIAVTTRMVPGHHKPRAAQR</sequence>
<feature type="domain" description="Carboxymuconolactone decarboxylase-like" evidence="2">
    <location>
        <begin position="40"/>
        <end position="121"/>
    </location>
</feature>
<evidence type="ECO:0000259" key="2">
    <source>
        <dbReference type="Pfam" id="PF02627"/>
    </source>
</evidence>
<evidence type="ECO:0000256" key="1">
    <source>
        <dbReference type="SAM" id="MobiDB-lite"/>
    </source>
</evidence>
<proteinExistence type="predicted"/>
<protein>
    <submittedName>
        <fullName evidence="3">4-carboxymuconolactone decarboxylase domain protein</fullName>
    </submittedName>
</protein>
<gene>
    <name evidence="3" type="ORF">SLA_4690</name>
</gene>
<dbReference type="Proteomes" id="UP000217676">
    <property type="component" value="Chromosome"/>
</dbReference>
<dbReference type="KEGG" id="slau:SLA_4690"/>
<dbReference type="PANTHER" id="PTHR34846">
    <property type="entry name" value="4-CARBOXYMUCONOLACTONE DECARBOXYLASE FAMILY PROTEIN (AFU_ORTHOLOGUE AFUA_6G11590)"/>
    <property type="match status" value="1"/>
</dbReference>